<dbReference type="Proteomes" id="UP001217089">
    <property type="component" value="Unassembled WGS sequence"/>
</dbReference>
<feature type="compositionally biased region" description="Low complexity" evidence="10">
    <location>
        <begin position="205"/>
        <end position="242"/>
    </location>
</feature>
<keyword evidence="13" id="KW-1185">Reference proteome</keyword>
<feature type="transmembrane region" description="Helical" evidence="11">
    <location>
        <begin position="6"/>
        <end position="29"/>
    </location>
</feature>
<evidence type="ECO:0000256" key="11">
    <source>
        <dbReference type="SAM" id="Phobius"/>
    </source>
</evidence>
<organism evidence="12 13">
    <name type="scientific">Tegillarca granosa</name>
    <name type="common">Malaysian cockle</name>
    <name type="synonym">Anadara granosa</name>
    <dbReference type="NCBI Taxonomy" id="220873"/>
    <lineage>
        <taxon>Eukaryota</taxon>
        <taxon>Metazoa</taxon>
        <taxon>Spiralia</taxon>
        <taxon>Lophotrochozoa</taxon>
        <taxon>Mollusca</taxon>
        <taxon>Bivalvia</taxon>
        <taxon>Autobranchia</taxon>
        <taxon>Pteriomorphia</taxon>
        <taxon>Arcoida</taxon>
        <taxon>Arcoidea</taxon>
        <taxon>Arcidae</taxon>
        <taxon>Tegillarca</taxon>
    </lineage>
</organism>
<evidence type="ECO:0000313" key="12">
    <source>
        <dbReference type="EMBL" id="KAJ8321783.1"/>
    </source>
</evidence>
<evidence type="ECO:0000256" key="10">
    <source>
        <dbReference type="SAM" id="MobiDB-lite"/>
    </source>
</evidence>
<evidence type="ECO:0000256" key="4">
    <source>
        <dbReference type="ARBA" id="ARBA00022502"/>
    </source>
</evidence>
<dbReference type="InterPro" id="IPR019540">
    <property type="entry name" value="PtdIno-glycan_biosynth_class_S"/>
</dbReference>
<evidence type="ECO:0000256" key="9">
    <source>
        <dbReference type="ARBA" id="ARBA00023180"/>
    </source>
</evidence>
<dbReference type="EMBL" id="JARBDR010000018">
    <property type="protein sequence ID" value="KAJ8321783.1"/>
    <property type="molecule type" value="Genomic_DNA"/>
</dbReference>
<comment type="subcellular location">
    <subcellularLocation>
        <location evidence="1">Endoplasmic reticulum membrane</location>
        <topology evidence="1">Multi-pass membrane protein</topology>
    </subcellularLocation>
</comment>
<comment type="similarity">
    <text evidence="3">Belongs to the PIGS family.</text>
</comment>
<keyword evidence="7 11" id="KW-1133">Transmembrane helix</keyword>
<keyword evidence="9" id="KW-0325">Glycoprotein</keyword>
<feature type="region of interest" description="Disordered" evidence="10">
    <location>
        <begin position="204"/>
        <end position="242"/>
    </location>
</feature>
<reference evidence="12 13" key="1">
    <citation type="submission" date="2022-12" db="EMBL/GenBank/DDBJ databases">
        <title>Chromosome-level genome of Tegillarca granosa.</title>
        <authorList>
            <person name="Kim J."/>
        </authorList>
    </citation>
    <scope>NUCLEOTIDE SEQUENCE [LARGE SCALE GENOMIC DNA]</scope>
    <source>
        <strain evidence="12">Teg-2019</strain>
        <tissue evidence="12">Adductor muscle</tissue>
    </source>
</reference>
<evidence type="ECO:0000256" key="1">
    <source>
        <dbReference type="ARBA" id="ARBA00004477"/>
    </source>
</evidence>
<protein>
    <submittedName>
        <fullName evidence="12">Uncharacterized protein</fullName>
    </submittedName>
</protein>
<gene>
    <name evidence="12" type="ORF">KUTeg_000254</name>
</gene>
<proteinExistence type="inferred from homology"/>
<keyword evidence="5 11" id="KW-0812">Transmembrane</keyword>
<evidence type="ECO:0000256" key="6">
    <source>
        <dbReference type="ARBA" id="ARBA00022824"/>
    </source>
</evidence>
<evidence type="ECO:0000256" key="5">
    <source>
        <dbReference type="ARBA" id="ARBA00022692"/>
    </source>
</evidence>
<keyword evidence="6" id="KW-0256">Endoplasmic reticulum</keyword>
<accession>A0ABQ9FX09</accession>
<dbReference type="PANTHER" id="PTHR21072">
    <property type="entry name" value="GPI TRANSAMIDASE COMPONENT PIG-S"/>
    <property type="match status" value="1"/>
</dbReference>
<comment type="caution">
    <text evidence="12">The sequence shown here is derived from an EMBL/GenBank/DDBJ whole genome shotgun (WGS) entry which is preliminary data.</text>
</comment>
<evidence type="ECO:0000256" key="2">
    <source>
        <dbReference type="ARBA" id="ARBA00004687"/>
    </source>
</evidence>
<keyword evidence="4" id="KW-0337">GPI-anchor biosynthesis</keyword>
<evidence type="ECO:0000256" key="3">
    <source>
        <dbReference type="ARBA" id="ARBA00005316"/>
    </source>
</evidence>
<name>A0ABQ9FX09_TEGGR</name>
<keyword evidence="8 11" id="KW-0472">Membrane</keyword>
<evidence type="ECO:0000256" key="7">
    <source>
        <dbReference type="ARBA" id="ARBA00022989"/>
    </source>
</evidence>
<dbReference type="Pfam" id="PF10510">
    <property type="entry name" value="PIG-S"/>
    <property type="match status" value="2"/>
</dbReference>
<comment type="pathway">
    <text evidence="2">Glycolipid biosynthesis; glycosylphosphatidylinositol-anchor biosynthesis.</text>
</comment>
<sequence>MATVIFLFQTYAAVGVGFVCLFIGIPLWWKTTEVYRVSLPYADITDLTQSKVGLDTKLADIILYSRDGSNEEKNYLKTVSKVEELDNIISNKDDMNTYQIVLIEKNSLSLTKPFIGSYRSVFYPFLMHLNFTTSKVVLTELVYYAVKVLDRQVLLEGLDRQTSSAGVFGQTSSAEGFGQTSSTGGFGQTSSTGGFGQKISAEGFGQTSSTEGFGQTSSTGGFGQTSSTEGFGQTSSTGGFGQTSSAEGQVLLECLDRPVLLKGLDRQDLLEGLDRKVLLKGLDRQVLLKGLDRQVLLEGCDRQVLLEGLDRQVLLEGLDRQVLLEGFDRQVLLEGLDRQVLLKDLVGEDLSRIIRDVLIKEVSLSKTFNSIKGARNISLKTADKESMRSLKYNPGYDITFTLVSPQPDIIDAQWDIEGGVKVIYSMSQIKCQLGSYPLITVRDHKSF</sequence>
<evidence type="ECO:0000313" key="13">
    <source>
        <dbReference type="Proteomes" id="UP001217089"/>
    </source>
</evidence>
<evidence type="ECO:0000256" key="8">
    <source>
        <dbReference type="ARBA" id="ARBA00023136"/>
    </source>
</evidence>
<dbReference type="PANTHER" id="PTHR21072:SF13">
    <property type="entry name" value="GPI TRANSAMIDASE COMPONENT PIG-S"/>
    <property type="match status" value="1"/>
</dbReference>